<gene>
    <name evidence="3" type="ORF">NCGR_LOCUS50223</name>
</gene>
<dbReference type="PANTHER" id="PTHR33026:SF7">
    <property type="entry name" value="OS03G0100275 PROTEIN"/>
    <property type="match status" value="1"/>
</dbReference>
<proteinExistence type="predicted"/>
<feature type="region of interest" description="Disordered" evidence="2">
    <location>
        <begin position="170"/>
        <end position="300"/>
    </location>
</feature>
<organism evidence="3 4">
    <name type="scientific">Miscanthus lutarioriparius</name>
    <dbReference type="NCBI Taxonomy" id="422564"/>
    <lineage>
        <taxon>Eukaryota</taxon>
        <taxon>Viridiplantae</taxon>
        <taxon>Streptophyta</taxon>
        <taxon>Embryophyta</taxon>
        <taxon>Tracheophyta</taxon>
        <taxon>Spermatophyta</taxon>
        <taxon>Magnoliopsida</taxon>
        <taxon>Liliopsida</taxon>
        <taxon>Poales</taxon>
        <taxon>Poaceae</taxon>
        <taxon>PACMAD clade</taxon>
        <taxon>Panicoideae</taxon>
        <taxon>Andropogonodae</taxon>
        <taxon>Andropogoneae</taxon>
        <taxon>Saccharinae</taxon>
        <taxon>Miscanthus</taxon>
    </lineage>
</organism>
<protein>
    <submittedName>
        <fullName evidence="3">Uncharacterized protein</fullName>
    </submittedName>
</protein>
<keyword evidence="4" id="KW-1185">Reference proteome</keyword>
<dbReference type="AlphaFoldDB" id="A0A811RAJ0"/>
<evidence type="ECO:0000256" key="2">
    <source>
        <dbReference type="SAM" id="MobiDB-lite"/>
    </source>
</evidence>
<reference evidence="3" key="1">
    <citation type="submission" date="2020-10" db="EMBL/GenBank/DDBJ databases">
        <authorList>
            <person name="Han B."/>
            <person name="Lu T."/>
            <person name="Zhao Q."/>
            <person name="Huang X."/>
            <person name="Zhao Y."/>
        </authorList>
    </citation>
    <scope>NUCLEOTIDE SEQUENCE</scope>
</reference>
<feature type="coiled-coil region" evidence="1">
    <location>
        <begin position="442"/>
        <end position="469"/>
    </location>
</feature>
<dbReference type="Proteomes" id="UP000604825">
    <property type="component" value="Unassembled WGS sequence"/>
</dbReference>
<dbReference type="EMBL" id="CAJGYO010000014">
    <property type="protein sequence ID" value="CAD6266918.1"/>
    <property type="molecule type" value="Genomic_DNA"/>
</dbReference>
<feature type="region of interest" description="Disordered" evidence="2">
    <location>
        <begin position="1"/>
        <end position="33"/>
    </location>
</feature>
<keyword evidence="1" id="KW-0175">Coiled coil</keyword>
<evidence type="ECO:0000313" key="3">
    <source>
        <dbReference type="EMBL" id="CAD6266918.1"/>
    </source>
</evidence>
<dbReference type="PANTHER" id="PTHR33026">
    <property type="entry name" value="OS06G0360600 PROTEIN"/>
    <property type="match status" value="1"/>
</dbReference>
<name>A0A811RAJ0_9POAL</name>
<sequence>MWKKTSGHHRSKIPHLLLSDSPGQSGGLFPPPPSVPSSPSLVLLLVTLTLPAPSSSSAPSVVPPSVPVLPCHGEAEVVNVEPTEDPVVSASADSAVNEGHIKRVRELQEAGLSATHVVETFAKWRVVPLKNRDPAYSYKGVLDPNRESVEEVSDKEIARRVKEIIDISRPDWSGVPEPYHAENPPPQLEPGQAQVDNKLNRGPVPSEITLAPKPDVATGEEKPLGGATQGLTKSTEKPASEPAQFVGKRKTRSQEDAEEVSLPLTKRGQSKSRSPQSADEAGENQPRGAERAETENPLRTGDQVFARLDSLECVWEVCTQEKVSTPPASKPIGRRGKKLKSLVHINPVAKSPKIPSGVIAGESESGQAQGAEAMLLEKDPFRMDAIIHELQVCQSLWKEASDQAKQSGVETSRLREEVNILLTIVVALPPGFPLFEDQRRYTELLKREKAALERQVDDLQKTLTVAEQRREDVGGELTEGAMTAIGHAIGTLKSRIPDLDVSLILQGYNCGSEDDAKKLLREIQPTVKAFVDQLCFSVDDDEDE</sequence>
<feature type="compositionally biased region" description="Basic residues" evidence="2">
    <location>
        <begin position="1"/>
        <end position="13"/>
    </location>
</feature>
<dbReference type="OrthoDB" id="10407767at2759"/>
<accession>A0A811RAJ0</accession>
<evidence type="ECO:0000256" key="1">
    <source>
        <dbReference type="SAM" id="Coils"/>
    </source>
</evidence>
<evidence type="ECO:0000313" key="4">
    <source>
        <dbReference type="Proteomes" id="UP000604825"/>
    </source>
</evidence>
<comment type="caution">
    <text evidence="3">The sequence shown here is derived from an EMBL/GenBank/DDBJ whole genome shotgun (WGS) entry which is preliminary data.</text>
</comment>